<evidence type="ECO:0000259" key="9">
    <source>
        <dbReference type="PROSITE" id="PS50059"/>
    </source>
</evidence>
<feature type="coiled-coil region" evidence="8">
    <location>
        <begin position="195"/>
        <end position="265"/>
    </location>
</feature>
<evidence type="ECO:0000256" key="3">
    <source>
        <dbReference type="ARBA" id="ARBA00022737"/>
    </source>
</evidence>
<accession>A2EV02</accession>
<evidence type="ECO:0000313" key="11">
    <source>
        <dbReference type="Proteomes" id="UP000001542"/>
    </source>
</evidence>
<dbReference type="VEuPathDB" id="TrichDB:TVAG_368970"/>
<dbReference type="InterPro" id="IPR011990">
    <property type="entry name" value="TPR-like_helical_dom_sf"/>
</dbReference>
<gene>
    <name evidence="10" type="ORF">TVAG_368970</name>
</gene>
<dbReference type="eggNOG" id="KOG0543">
    <property type="taxonomic scope" value="Eukaryota"/>
</dbReference>
<evidence type="ECO:0000256" key="8">
    <source>
        <dbReference type="SAM" id="Coils"/>
    </source>
</evidence>
<keyword evidence="8" id="KW-0175">Coiled coil</keyword>
<sequence length="274" mass="29973">MSTEAAPIDVTGNGDLMKYIIREGTGQQAKKGDKCSVHYVGTLESDGSKFDSSRDRDEPFEFTIGQGVIEGWSLGVATMKVGELSKFVIKSNLGYGAAGSPPKIPGGATLVFEIELLEIVVEKTKEEVIAEANALCDEANKKFREGDFAGARDAYHHALHKIARQYGSDIDQLKVKFNNNLSLAHAKLSEWGESLHHAESVLQTEENNVKALLRKLEAEIHLDHLTEAKETLKKGLAASKNDKVFQAMGEKIKEAEKAAAKVQDNLFAKMMGKK</sequence>
<keyword evidence="4" id="KW-0802">TPR repeat</keyword>
<evidence type="ECO:0000313" key="10">
    <source>
        <dbReference type="EMBL" id="EAY03525.1"/>
    </source>
</evidence>
<dbReference type="PANTHER" id="PTHR46512:SF12">
    <property type="entry name" value="PEPTIDYLPROLYL ISOMERASE"/>
    <property type="match status" value="1"/>
</dbReference>
<dbReference type="Pfam" id="PF00254">
    <property type="entry name" value="FKBP_C"/>
    <property type="match status" value="1"/>
</dbReference>
<name>A2EV02_TRIV3</name>
<evidence type="ECO:0000256" key="6">
    <source>
        <dbReference type="ARBA" id="ARBA00023235"/>
    </source>
</evidence>
<dbReference type="PROSITE" id="PS50059">
    <property type="entry name" value="FKBP_PPIASE"/>
    <property type="match status" value="1"/>
</dbReference>
<dbReference type="SUPFAM" id="SSF48452">
    <property type="entry name" value="TPR-like"/>
    <property type="match status" value="1"/>
</dbReference>
<dbReference type="KEGG" id="tva:4761370"/>
<evidence type="ECO:0000256" key="1">
    <source>
        <dbReference type="ARBA" id="ARBA00000971"/>
    </source>
</evidence>
<dbReference type="InterPro" id="IPR001179">
    <property type="entry name" value="PPIase_FKBP_dom"/>
</dbReference>
<dbReference type="SUPFAM" id="SSF54534">
    <property type="entry name" value="FKBP-like"/>
    <property type="match status" value="1"/>
</dbReference>
<proteinExistence type="predicted"/>
<protein>
    <recommendedName>
        <fullName evidence="2 7">peptidylprolyl isomerase</fullName>
        <ecNumber evidence="2 7">5.2.1.8</ecNumber>
    </recommendedName>
</protein>
<dbReference type="SMR" id="A2EV02"/>
<dbReference type="InParanoid" id="A2EV02"/>
<dbReference type="PANTHER" id="PTHR46512">
    <property type="entry name" value="PEPTIDYLPROLYL ISOMERASE"/>
    <property type="match status" value="1"/>
</dbReference>
<evidence type="ECO:0000256" key="4">
    <source>
        <dbReference type="ARBA" id="ARBA00022803"/>
    </source>
</evidence>
<keyword evidence="11" id="KW-1185">Reference proteome</keyword>
<dbReference type="GO" id="GO:0003755">
    <property type="term" value="F:peptidyl-prolyl cis-trans isomerase activity"/>
    <property type="evidence" value="ECO:0000318"/>
    <property type="project" value="GO_Central"/>
</dbReference>
<dbReference type="Gene3D" id="3.10.50.40">
    <property type="match status" value="1"/>
</dbReference>
<evidence type="ECO:0000256" key="2">
    <source>
        <dbReference type="ARBA" id="ARBA00013194"/>
    </source>
</evidence>
<organism evidence="10 11">
    <name type="scientific">Trichomonas vaginalis (strain ATCC PRA-98 / G3)</name>
    <dbReference type="NCBI Taxonomy" id="412133"/>
    <lineage>
        <taxon>Eukaryota</taxon>
        <taxon>Metamonada</taxon>
        <taxon>Parabasalia</taxon>
        <taxon>Trichomonadida</taxon>
        <taxon>Trichomonadidae</taxon>
        <taxon>Trichomonas</taxon>
    </lineage>
</organism>
<feature type="domain" description="PPIase FKBP-type" evidence="9">
    <location>
        <begin position="32"/>
        <end position="120"/>
    </location>
</feature>
<dbReference type="AlphaFoldDB" id="A2EV02"/>
<comment type="catalytic activity">
    <reaction evidence="1 7">
        <text>[protein]-peptidylproline (omega=180) = [protein]-peptidylproline (omega=0)</text>
        <dbReference type="Rhea" id="RHEA:16237"/>
        <dbReference type="Rhea" id="RHEA-COMP:10747"/>
        <dbReference type="Rhea" id="RHEA-COMP:10748"/>
        <dbReference type="ChEBI" id="CHEBI:83833"/>
        <dbReference type="ChEBI" id="CHEBI:83834"/>
        <dbReference type="EC" id="5.2.1.8"/>
    </reaction>
</comment>
<dbReference type="VEuPathDB" id="TrichDB:TVAGG3_0441630"/>
<dbReference type="OrthoDB" id="77911at2759"/>
<dbReference type="EMBL" id="DS113502">
    <property type="protein sequence ID" value="EAY03525.1"/>
    <property type="molecule type" value="Genomic_DNA"/>
</dbReference>
<dbReference type="InterPro" id="IPR046357">
    <property type="entry name" value="PPIase_dom_sf"/>
</dbReference>
<dbReference type="InterPro" id="IPR050754">
    <property type="entry name" value="FKBP4/5/8-like"/>
</dbReference>
<reference evidence="10" key="1">
    <citation type="submission" date="2006-10" db="EMBL/GenBank/DDBJ databases">
        <authorList>
            <person name="Amadeo P."/>
            <person name="Zhao Q."/>
            <person name="Wortman J."/>
            <person name="Fraser-Liggett C."/>
            <person name="Carlton J."/>
        </authorList>
    </citation>
    <scope>NUCLEOTIDE SEQUENCE</scope>
    <source>
        <strain evidence="10">G3</strain>
    </source>
</reference>
<keyword evidence="3" id="KW-0677">Repeat</keyword>
<dbReference type="EC" id="5.2.1.8" evidence="2 7"/>
<keyword evidence="6 7" id="KW-0413">Isomerase</keyword>
<dbReference type="RefSeq" id="XP_001315748.1">
    <property type="nucleotide sequence ID" value="XM_001315713.1"/>
</dbReference>
<reference evidence="10" key="2">
    <citation type="journal article" date="2007" name="Science">
        <title>Draft genome sequence of the sexually transmitted pathogen Trichomonas vaginalis.</title>
        <authorList>
            <person name="Carlton J.M."/>
            <person name="Hirt R.P."/>
            <person name="Silva J.C."/>
            <person name="Delcher A.L."/>
            <person name="Schatz M."/>
            <person name="Zhao Q."/>
            <person name="Wortman J.R."/>
            <person name="Bidwell S.L."/>
            <person name="Alsmark U.C.M."/>
            <person name="Besteiro S."/>
            <person name="Sicheritz-Ponten T."/>
            <person name="Noel C.J."/>
            <person name="Dacks J.B."/>
            <person name="Foster P.G."/>
            <person name="Simillion C."/>
            <person name="Van de Peer Y."/>
            <person name="Miranda-Saavedra D."/>
            <person name="Barton G.J."/>
            <person name="Westrop G.D."/>
            <person name="Mueller S."/>
            <person name="Dessi D."/>
            <person name="Fiori P.L."/>
            <person name="Ren Q."/>
            <person name="Paulsen I."/>
            <person name="Zhang H."/>
            <person name="Bastida-Corcuera F.D."/>
            <person name="Simoes-Barbosa A."/>
            <person name="Brown M.T."/>
            <person name="Hayes R.D."/>
            <person name="Mukherjee M."/>
            <person name="Okumura C.Y."/>
            <person name="Schneider R."/>
            <person name="Smith A.J."/>
            <person name="Vanacova S."/>
            <person name="Villalvazo M."/>
            <person name="Haas B.J."/>
            <person name="Pertea M."/>
            <person name="Feldblyum T.V."/>
            <person name="Utterback T.R."/>
            <person name="Shu C.L."/>
            <person name="Osoegawa K."/>
            <person name="de Jong P.J."/>
            <person name="Hrdy I."/>
            <person name="Horvathova L."/>
            <person name="Zubacova Z."/>
            <person name="Dolezal P."/>
            <person name="Malik S.B."/>
            <person name="Logsdon J.M. Jr."/>
            <person name="Henze K."/>
            <person name="Gupta A."/>
            <person name="Wang C.C."/>
            <person name="Dunne R.L."/>
            <person name="Upcroft J.A."/>
            <person name="Upcroft P."/>
            <person name="White O."/>
            <person name="Salzberg S.L."/>
            <person name="Tang P."/>
            <person name="Chiu C.-H."/>
            <person name="Lee Y.-S."/>
            <person name="Embley T.M."/>
            <person name="Coombs G.H."/>
            <person name="Mottram J.C."/>
            <person name="Tachezy J."/>
            <person name="Fraser-Liggett C.M."/>
            <person name="Johnson P.J."/>
        </authorList>
    </citation>
    <scope>NUCLEOTIDE SEQUENCE [LARGE SCALE GENOMIC DNA]</scope>
    <source>
        <strain evidence="10">G3</strain>
    </source>
</reference>
<dbReference type="Proteomes" id="UP000001542">
    <property type="component" value="Unassembled WGS sequence"/>
</dbReference>
<dbReference type="OMA" id="ICVASMK"/>
<dbReference type="STRING" id="5722.A2EV02"/>
<evidence type="ECO:0000256" key="5">
    <source>
        <dbReference type="ARBA" id="ARBA00023110"/>
    </source>
</evidence>
<evidence type="ECO:0000256" key="7">
    <source>
        <dbReference type="PROSITE-ProRule" id="PRU00277"/>
    </source>
</evidence>
<dbReference type="FunFam" id="3.10.50.40:FF:000006">
    <property type="entry name" value="Peptidyl-prolyl cis-trans isomerase"/>
    <property type="match status" value="1"/>
</dbReference>
<dbReference type="Gene3D" id="1.25.40.10">
    <property type="entry name" value="Tetratricopeptide repeat domain"/>
    <property type="match status" value="1"/>
</dbReference>
<keyword evidence="5 7" id="KW-0697">Rotamase</keyword>